<sequence length="257" mass="28032">MIWSRLSQRYEAKAAAVLATLETRFDRFLIGWLLLAGLAATARVATSPPIHGPVLGSVLPYILLVFAPVVSVLLARRWFADGDRQPQPEHRLARVGQWRDVGRAEARCHPLYGTKGIMVSLLVGILLNIPVRAMEYLGSIPAISGPVPTWLLVLHTTMSLDVVLLTSLYAVAFVAALHRVPLFPRLLAAIWGVDLLMQLVAARLIGATPGLPATVAAPLHDMLHGNVTKVLISIGVWLPYLLLSKRVNVTYRSRVAA</sequence>
<proteinExistence type="predicted"/>
<keyword evidence="1" id="KW-1133">Transmembrane helix</keyword>
<evidence type="ECO:0000313" key="3">
    <source>
        <dbReference type="Proteomes" id="UP001526246"/>
    </source>
</evidence>
<feature type="transmembrane region" description="Helical" evidence="1">
    <location>
        <begin position="28"/>
        <end position="46"/>
    </location>
</feature>
<comment type="caution">
    <text evidence="2">The sequence shown here is derived from an EMBL/GenBank/DDBJ whole genome shotgun (WGS) entry which is preliminary data.</text>
</comment>
<feature type="transmembrane region" description="Helical" evidence="1">
    <location>
        <begin position="112"/>
        <end position="131"/>
    </location>
</feature>
<dbReference type="RefSeq" id="WP_264881308.1">
    <property type="nucleotide sequence ID" value="NZ_JAPDOB010000001.1"/>
</dbReference>
<evidence type="ECO:0000256" key="1">
    <source>
        <dbReference type="SAM" id="Phobius"/>
    </source>
</evidence>
<accession>A0ABT3JEC8</accession>
<feature type="transmembrane region" description="Helical" evidence="1">
    <location>
        <begin position="58"/>
        <end position="75"/>
    </location>
</feature>
<protein>
    <submittedName>
        <fullName evidence="2">DUF2569 domain-containing protein</fullName>
    </submittedName>
</protein>
<evidence type="ECO:0000313" key="2">
    <source>
        <dbReference type="EMBL" id="MCW3797171.1"/>
    </source>
</evidence>
<reference evidence="2 3" key="1">
    <citation type="submission" date="2022-10" db="EMBL/GenBank/DDBJ databases">
        <title>Sphingomonas sp.</title>
        <authorList>
            <person name="Jin C."/>
        </authorList>
    </citation>
    <scope>NUCLEOTIDE SEQUENCE [LARGE SCALE GENOMIC DNA]</scope>
    <source>
        <strain evidence="2 3">BN140010</strain>
    </source>
</reference>
<feature type="transmembrane region" description="Helical" evidence="1">
    <location>
        <begin position="186"/>
        <end position="206"/>
    </location>
</feature>
<keyword evidence="1" id="KW-0472">Membrane</keyword>
<organism evidence="2 3">
    <name type="scientific">Sphingomonas arvum</name>
    <dbReference type="NCBI Taxonomy" id="2992113"/>
    <lineage>
        <taxon>Bacteria</taxon>
        <taxon>Pseudomonadati</taxon>
        <taxon>Pseudomonadota</taxon>
        <taxon>Alphaproteobacteria</taxon>
        <taxon>Sphingomonadales</taxon>
        <taxon>Sphingomonadaceae</taxon>
        <taxon>Sphingomonas</taxon>
    </lineage>
</organism>
<keyword evidence="3" id="KW-1185">Reference proteome</keyword>
<dbReference type="Proteomes" id="UP001526246">
    <property type="component" value="Unassembled WGS sequence"/>
</dbReference>
<feature type="transmembrane region" description="Helical" evidence="1">
    <location>
        <begin position="226"/>
        <end position="243"/>
    </location>
</feature>
<keyword evidence="1" id="KW-0812">Transmembrane</keyword>
<dbReference type="EMBL" id="JAPDOB010000001">
    <property type="protein sequence ID" value="MCW3797171.1"/>
    <property type="molecule type" value="Genomic_DNA"/>
</dbReference>
<feature type="transmembrane region" description="Helical" evidence="1">
    <location>
        <begin position="151"/>
        <end position="174"/>
    </location>
</feature>
<name>A0ABT3JEC8_9SPHN</name>
<gene>
    <name evidence="2" type="ORF">OMW55_05030</name>
</gene>